<proteinExistence type="predicted"/>
<dbReference type="Proteomes" id="UP000593591">
    <property type="component" value="Chromosome"/>
</dbReference>
<dbReference type="AlphaFoldDB" id="A0A7M1XMX8"/>
<protein>
    <submittedName>
        <fullName evidence="2">Uncharacterized protein</fullName>
    </submittedName>
</protein>
<feature type="transmembrane region" description="Helical" evidence="1">
    <location>
        <begin position="185"/>
        <end position="204"/>
    </location>
</feature>
<evidence type="ECO:0000313" key="3">
    <source>
        <dbReference type="Proteomes" id="UP000593591"/>
    </source>
</evidence>
<gene>
    <name evidence="2" type="ORF">DYE49_11975</name>
</gene>
<dbReference type="KEGG" id="trc:DYE49_11975"/>
<accession>A0A7M1XMX8</accession>
<name>A0A7M1XMX8_9SPIR</name>
<keyword evidence="1" id="KW-0472">Membrane</keyword>
<reference evidence="2 3" key="1">
    <citation type="submission" date="2018-08" db="EMBL/GenBank/DDBJ databases">
        <title>The first complete genome of Treponema rectale (CHPAT), a commensal spirochete of the bovine rectum.</title>
        <authorList>
            <person name="Staton G.J."/>
            <person name="Clegg S.R."/>
            <person name="Carter S.D."/>
            <person name="Radford A.D."/>
            <person name="Darby A."/>
            <person name="Hall N."/>
            <person name="Birtles R.J."/>
            <person name="Evans N.J."/>
        </authorList>
    </citation>
    <scope>NUCLEOTIDE SEQUENCE [LARGE SCALE GENOMIC DNA]</scope>
    <source>
        <strain evidence="2 3">CHPA</strain>
    </source>
</reference>
<keyword evidence="1" id="KW-1133">Transmembrane helix</keyword>
<dbReference type="EMBL" id="CP031517">
    <property type="protein sequence ID" value="QOS41126.1"/>
    <property type="molecule type" value="Genomic_DNA"/>
</dbReference>
<organism evidence="2 3">
    <name type="scientific">Treponema rectale</name>
    <dbReference type="NCBI Taxonomy" id="744512"/>
    <lineage>
        <taxon>Bacteria</taxon>
        <taxon>Pseudomonadati</taxon>
        <taxon>Spirochaetota</taxon>
        <taxon>Spirochaetia</taxon>
        <taxon>Spirochaetales</taxon>
        <taxon>Treponemataceae</taxon>
        <taxon>Treponema</taxon>
    </lineage>
</organism>
<evidence type="ECO:0000256" key="1">
    <source>
        <dbReference type="SAM" id="Phobius"/>
    </source>
</evidence>
<evidence type="ECO:0000313" key="2">
    <source>
        <dbReference type="EMBL" id="QOS41126.1"/>
    </source>
</evidence>
<keyword evidence="1" id="KW-0812">Transmembrane</keyword>
<feature type="transmembrane region" description="Helical" evidence="1">
    <location>
        <begin position="145"/>
        <end position="165"/>
    </location>
</feature>
<feature type="transmembrane region" description="Helical" evidence="1">
    <location>
        <begin position="117"/>
        <end position="139"/>
    </location>
</feature>
<sequence>MYLNMKLDKQKSNLKYYYQTQDYKIHAYKNIPEFLDKSVSEIALQNFFEEKILFGCEYKKNFIEVIYEEKKLRVSINKKEKFIDFQNPKELKDLFDRESSRMLNSQKTKIRMSKTTILFIAGLILIVVNFITFFISLHFFDKKSVNRIIAPIFLMLFGCGSLMTFPKNLEDFESAEGSNFIDLKLCIISLFFGIILLPAGFWMLL</sequence>